<gene>
    <name evidence="2" type="ORF">Csa_7G026760</name>
</gene>
<protein>
    <submittedName>
        <fullName evidence="2">Uncharacterized protein</fullName>
    </submittedName>
</protein>
<name>A0A0A0K4Y8_CUCSA</name>
<keyword evidence="3" id="KW-1185">Reference proteome</keyword>
<evidence type="ECO:0000256" key="1">
    <source>
        <dbReference type="SAM" id="MobiDB-lite"/>
    </source>
</evidence>
<dbReference type="AlphaFoldDB" id="A0A0A0K4Y8"/>
<evidence type="ECO:0000313" key="3">
    <source>
        <dbReference type="Proteomes" id="UP000029981"/>
    </source>
</evidence>
<feature type="region of interest" description="Disordered" evidence="1">
    <location>
        <begin position="91"/>
        <end position="116"/>
    </location>
</feature>
<dbReference type="EMBL" id="CM002928">
    <property type="protein sequence ID" value="KGN43357.1"/>
    <property type="molecule type" value="Genomic_DNA"/>
</dbReference>
<reference evidence="2 3" key="2">
    <citation type="journal article" date="2009" name="PLoS ONE">
        <title>An integrated genetic and cytogenetic map of the cucumber genome.</title>
        <authorList>
            <person name="Ren Y."/>
            <person name="Zhang Z."/>
            <person name="Liu J."/>
            <person name="Staub J.E."/>
            <person name="Han Y."/>
            <person name="Cheng Z."/>
            <person name="Li X."/>
            <person name="Lu J."/>
            <person name="Miao H."/>
            <person name="Kang H."/>
            <person name="Xie B."/>
            <person name="Gu X."/>
            <person name="Wang X."/>
            <person name="Du Y."/>
            <person name="Jin W."/>
            <person name="Huang S."/>
        </authorList>
    </citation>
    <scope>NUCLEOTIDE SEQUENCE [LARGE SCALE GENOMIC DNA]</scope>
    <source>
        <strain evidence="3">cv. 9930</strain>
    </source>
</reference>
<organism evidence="2 3">
    <name type="scientific">Cucumis sativus</name>
    <name type="common">Cucumber</name>
    <dbReference type="NCBI Taxonomy" id="3659"/>
    <lineage>
        <taxon>Eukaryota</taxon>
        <taxon>Viridiplantae</taxon>
        <taxon>Streptophyta</taxon>
        <taxon>Embryophyta</taxon>
        <taxon>Tracheophyta</taxon>
        <taxon>Spermatophyta</taxon>
        <taxon>Magnoliopsida</taxon>
        <taxon>eudicotyledons</taxon>
        <taxon>Gunneridae</taxon>
        <taxon>Pentapetalae</taxon>
        <taxon>rosids</taxon>
        <taxon>fabids</taxon>
        <taxon>Cucurbitales</taxon>
        <taxon>Cucurbitaceae</taxon>
        <taxon>Benincaseae</taxon>
        <taxon>Cucumis</taxon>
    </lineage>
</organism>
<reference evidence="2 3" key="3">
    <citation type="journal article" date="2010" name="BMC Genomics">
        <title>Transcriptome sequencing and comparative analysis of cucumber flowers with different sex types.</title>
        <authorList>
            <person name="Guo S."/>
            <person name="Zheng Y."/>
            <person name="Joung J.G."/>
            <person name="Liu S."/>
            <person name="Zhang Z."/>
            <person name="Crasta O.R."/>
            <person name="Sobral B.W."/>
            <person name="Xu Y."/>
            <person name="Huang S."/>
            <person name="Fei Z."/>
        </authorList>
    </citation>
    <scope>NUCLEOTIDE SEQUENCE [LARGE SCALE GENOMIC DNA]</scope>
    <source>
        <strain evidence="3">cv. 9930</strain>
    </source>
</reference>
<evidence type="ECO:0000313" key="2">
    <source>
        <dbReference type="EMBL" id="KGN43357.1"/>
    </source>
</evidence>
<proteinExistence type="predicted"/>
<reference evidence="2 3" key="1">
    <citation type="journal article" date="2009" name="Nat. Genet.">
        <title>The genome of the cucumber, Cucumis sativus L.</title>
        <authorList>
            <person name="Huang S."/>
            <person name="Li R."/>
            <person name="Zhang Z."/>
            <person name="Li L."/>
            <person name="Gu X."/>
            <person name="Fan W."/>
            <person name="Lucas W.J."/>
            <person name="Wang X."/>
            <person name="Xie B."/>
            <person name="Ni P."/>
            <person name="Ren Y."/>
            <person name="Zhu H."/>
            <person name="Li J."/>
            <person name="Lin K."/>
            <person name="Jin W."/>
            <person name="Fei Z."/>
            <person name="Li G."/>
            <person name="Staub J."/>
            <person name="Kilian A."/>
            <person name="van der Vossen E.A."/>
            <person name="Wu Y."/>
            <person name="Guo J."/>
            <person name="He J."/>
            <person name="Jia Z."/>
            <person name="Ren Y."/>
            <person name="Tian G."/>
            <person name="Lu Y."/>
            <person name="Ruan J."/>
            <person name="Qian W."/>
            <person name="Wang M."/>
            <person name="Huang Q."/>
            <person name="Li B."/>
            <person name="Xuan Z."/>
            <person name="Cao J."/>
            <person name="Asan"/>
            <person name="Wu Z."/>
            <person name="Zhang J."/>
            <person name="Cai Q."/>
            <person name="Bai Y."/>
            <person name="Zhao B."/>
            <person name="Han Y."/>
            <person name="Li Y."/>
            <person name="Li X."/>
            <person name="Wang S."/>
            <person name="Shi Q."/>
            <person name="Liu S."/>
            <person name="Cho W.K."/>
            <person name="Kim J.Y."/>
            <person name="Xu Y."/>
            <person name="Heller-Uszynska K."/>
            <person name="Miao H."/>
            <person name="Cheng Z."/>
            <person name="Zhang S."/>
            <person name="Wu J."/>
            <person name="Yang Y."/>
            <person name="Kang H."/>
            <person name="Li M."/>
            <person name="Liang H."/>
            <person name="Ren X."/>
            <person name="Shi Z."/>
            <person name="Wen M."/>
            <person name="Jian M."/>
            <person name="Yang H."/>
            <person name="Zhang G."/>
            <person name="Yang Z."/>
            <person name="Chen R."/>
            <person name="Liu S."/>
            <person name="Li J."/>
            <person name="Ma L."/>
            <person name="Liu H."/>
            <person name="Zhou Y."/>
            <person name="Zhao J."/>
            <person name="Fang X."/>
            <person name="Li G."/>
            <person name="Fang L."/>
            <person name="Li Y."/>
            <person name="Liu D."/>
            <person name="Zheng H."/>
            <person name="Zhang Y."/>
            <person name="Qin N."/>
            <person name="Li Z."/>
            <person name="Yang G."/>
            <person name="Yang S."/>
            <person name="Bolund L."/>
            <person name="Kristiansen K."/>
            <person name="Zheng H."/>
            <person name="Li S."/>
            <person name="Zhang X."/>
            <person name="Yang H."/>
            <person name="Wang J."/>
            <person name="Sun R."/>
            <person name="Zhang B."/>
            <person name="Jiang S."/>
            <person name="Wang J."/>
            <person name="Du Y."/>
            <person name="Li S."/>
        </authorList>
    </citation>
    <scope>NUCLEOTIDE SEQUENCE [LARGE SCALE GENOMIC DNA]</scope>
    <source>
        <strain evidence="3">cv. 9930</strain>
    </source>
</reference>
<accession>A0A0A0K4Y8</accession>
<dbReference type="Gramene" id="KGN43357">
    <property type="protein sequence ID" value="KGN43357"/>
    <property type="gene ID" value="Csa_7G026760"/>
</dbReference>
<dbReference type="Proteomes" id="UP000029981">
    <property type="component" value="Chromosome 7"/>
</dbReference>
<reference evidence="2 3" key="4">
    <citation type="journal article" date="2011" name="BMC Genomics">
        <title>RNA-Seq improves annotation of protein-coding genes in the cucumber genome.</title>
        <authorList>
            <person name="Li Z."/>
            <person name="Zhang Z."/>
            <person name="Yan P."/>
            <person name="Huang S."/>
            <person name="Fei Z."/>
            <person name="Lin K."/>
        </authorList>
    </citation>
    <scope>NUCLEOTIDE SEQUENCE [LARGE SCALE GENOMIC DNA]</scope>
    <source>
        <strain evidence="3">cv. 9930</strain>
    </source>
</reference>
<sequence>MIDYTVVCVYSTLRLLFHSVIEILRVINRIVFKSLRKTDAIRSNEFTELRPNFIEKMFEFETTSGGISRSKSFSSFFMIIVVVHLQISSEGSFTREDPGPSPIPPLTERSTGEIAH</sequence>